<dbReference type="Proteomes" id="UP000546642">
    <property type="component" value="Unassembled WGS sequence"/>
</dbReference>
<dbReference type="EMBL" id="JACHDS010000001">
    <property type="protein sequence ID" value="MBB6172893.1"/>
    <property type="molecule type" value="Genomic_DNA"/>
</dbReference>
<dbReference type="RefSeq" id="WP_184076119.1">
    <property type="nucleotide sequence ID" value="NZ_JACHDS010000001.1"/>
</dbReference>
<sequence>MDTPEDAKITKVIVDDVWSFSDSPTFTVKEKIRPGRPVHASGPALHGAGPLAWPNPAAPVTRSDHRVTVILDRSPVSGGRMGSHGKPDSEDTGKGSPSEHDGQRGPTHGGGGQKTGGDKK</sequence>
<feature type="region of interest" description="Disordered" evidence="1">
    <location>
        <begin position="32"/>
        <end position="120"/>
    </location>
</feature>
<evidence type="ECO:0000313" key="2">
    <source>
        <dbReference type="EMBL" id="MBB6172893.1"/>
    </source>
</evidence>
<gene>
    <name evidence="2" type="ORF">HNR23_002953</name>
</gene>
<evidence type="ECO:0000256" key="1">
    <source>
        <dbReference type="SAM" id="MobiDB-lite"/>
    </source>
</evidence>
<feature type="compositionally biased region" description="Basic and acidic residues" evidence="1">
    <location>
        <begin position="85"/>
        <end position="103"/>
    </location>
</feature>
<organism evidence="2 3">
    <name type="scientific">Nocardiopsis mwathae</name>
    <dbReference type="NCBI Taxonomy" id="1472723"/>
    <lineage>
        <taxon>Bacteria</taxon>
        <taxon>Bacillati</taxon>
        <taxon>Actinomycetota</taxon>
        <taxon>Actinomycetes</taxon>
        <taxon>Streptosporangiales</taxon>
        <taxon>Nocardiopsidaceae</taxon>
        <taxon>Nocardiopsis</taxon>
    </lineage>
</organism>
<reference evidence="2 3" key="1">
    <citation type="submission" date="2020-08" db="EMBL/GenBank/DDBJ databases">
        <title>Sequencing the genomes of 1000 actinobacteria strains.</title>
        <authorList>
            <person name="Klenk H.-P."/>
        </authorList>
    </citation>
    <scope>NUCLEOTIDE SEQUENCE [LARGE SCALE GENOMIC DNA]</scope>
    <source>
        <strain evidence="2 3">DSM 46659</strain>
    </source>
</reference>
<accession>A0A7X0D632</accession>
<dbReference type="AlphaFoldDB" id="A0A7X0D632"/>
<name>A0A7X0D632_9ACTN</name>
<proteinExistence type="predicted"/>
<keyword evidence="3" id="KW-1185">Reference proteome</keyword>
<evidence type="ECO:0000313" key="3">
    <source>
        <dbReference type="Proteomes" id="UP000546642"/>
    </source>
</evidence>
<feature type="compositionally biased region" description="Gly residues" evidence="1">
    <location>
        <begin position="107"/>
        <end position="120"/>
    </location>
</feature>
<protein>
    <submittedName>
        <fullName evidence="2">Uncharacterized protein</fullName>
    </submittedName>
</protein>
<comment type="caution">
    <text evidence="2">The sequence shown here is derived from an EMBL/GenBank/DDBJ whole genome shotgun (WGS) entry which is preliminary data.</text>
</comment>